<feature type="region of interest" description="Disordered" evidence="1">
    <location>
        <begin position="951"/>
        <end position="1133"/>
    </location>
</feature>
<comment type="caution">
    <text evidence="2">The sequence shown here is derived from an EMBL/GenBank/DDBJ whole genome shotgun (WGS) entry which is preliminary data.</text>
</comment>
<reference evidence="2" key="1">
    <citation type="submission" date="2021-02" db="EMBL/GenBank/DDBJ databases">
        <authorList>
            <person name="Dougan E. K."/>
            <person name="Rhodes N."/>
            <person name="Thang M."/>
            <person name="Chan C."/>
        </authorList>
    </citation>
    <scope>NUCLEOTIDE SEQUENCE</scope>
</reference>
<accession>A0A812T0T0</accession>
<dbReference type="OrthoDB" id="409542at2759"/>
<dbReference type="EMBL" id="CAJNJA010023254">
    <property type="protein sequence ID" value="CAE7508348.1"/>
    <property type="molecule type" value="Genomic_DNA"/>
</dbReference>
<feature type="compositionally biased region" description="Basic and acidic residues" evidence="1">
    <location>
        <begin position="1015"/>
        <end position="1025"/>
    </location>
</feature>
<feature type="compositionally biased region" description="Acidic residues" evidence="1">
    <location>
        <begin position="1048"/>
        <end position="1064"/>
    </location>
</feature>
<dbReference type="Proteomes" id="UP000601435">
    <property type="component" value="Unassembled WGS sequence"/>
</dbReference>
<gene>
    <name evidence="2" type="ORF">SNEC2469_LOCUS14507</name>
</gene>
<evidence type="ECO:0000256" key="1">
    <source>
        <dbReference type="SAM" id="MobiDB-lite"/>
    </source>
</evidence>
<evidence type="ECO:0000313" key="2">
    <source>
        <dbReference type="EMBL" id="CAE7508348.1"/>
    </source>
</evidence>
<evidence type="ECO:0000313" key="3">
    <source>
        <dbReference type="Proteomes" id="UP000601435"/>
    </source>
</evidence>
<feature type="compositionally biased region" description="Pro residues" evidence="1">
    <location>
        <begin position="1105"/>
        <end position="1123"/>
    </location>
</feature>
<sequence length="1225" mass="133669">MEASLVQEMGKIRDDPVLGVNGKAMKMVAMLEKHGYMHRETVPCTALVVHGDNRSGMMVNPHNVHLRGAEALRVGWLPEKLNESYAMELSQKQSVREQQLKQMAMLVESSEGRLAPVTRQERFASLSSSHMSQFCKAVSAGCKTDEAQLSKVSTVLALENLQQVFHDEAFSAAVRNGWVWHCFSAAVEEALPWFCDFFQGSMNASNHIAARVTEMEVAMNLAGQYKRCGNMDQALDTCRSTFNLPHLEAVGVYVQRYSGGDNFVLVKLLVELEKIWNSSMMLGQDFFTAVATTDLGSAETTFPLVRTMLLAAALSSPKHADGISRLLSKQDVEKLKSNVEQAVLAEKMAMLVFSQVGQGQALLDNKRLLGRFLVRGALWLTKKEGKGRERTVFGSLEEIHKAFLSEQAKAQASSSTGDAGGSAVAESKVLGLEEACMLLVLPERFLSNVIAPILPLGQKRRNSKLYTKVAPRYEENYDAKNIAERRMSWLVVGKKYLKKDSSDIFEFVGMGSEHGTFKVLDLHGTATEHVFPHADLKLFRATDKAVPAKLALELATKLQMDVCDTWSLELEKAQVQAALLTNHSEMLVFLVARESLLDVSQLLFTNTHKIYAAGKIKKHGLKIYPFGSVQLVKEDLAKKHEAQQAGKVLLKVKSSGRQYQVLAGKVDIQKETGAIPAFFWIPSTEEEAEATMDLSSTVYQGWLEIPCLKARKPLQAGEQLQYYKPPVQTGRKKLKTTRLAFGKAGFVQPFQASWKGRSANSMSCCSTCAPASTVPALLWQRAMVEIQERVALAFAGGRHVPIPPALLVVGSDGSKYLKIRPSHGAICKLICGEAKCKEAKNPSLAASPALAKLHGQVQKALEPDQPGGDDDIFEAKDCKRKQLSKKADAPETVTISVNGTDVVILAPRSSKTTDLIVKMEPQMMQAVFDMLAVDCEACFRELPKRAYTRSGKYRGKRGRSEEHSGKEEALPGAGSSTGSAGQPTEPAVVPAGAGGSKKKNMLQPSDKAAPKRRRMLPEPVKKEEDLSALDRLMLGGEQPPEVLASQVLEEDLTEPPSNPEEEEQPPWRGVELPPPPKAAAGSDRPNEPAGPPRHKGGKGAAGEGAPPPPPPLEQEAPPPPPPHEAAVHLPGAAGHDAGSGGYYWYDAGGNRHWYRKPEKEKTGFATRLAVLVALAARGEDNELQAQLARLQNFAGIEVQLRSIYRAYANGGLDGLRRAGYLPRAG</sequence>
<proteinExistence type="predicted"/>
<dbReference type="AlphaFoldDB" id="A0A812T0T0"/>
<keyword evidence="3" id="KW-1185">Reference proteome</keyword>
<organism evidence="2 3">
    <name type="scientific">Symbiodinium necroappetens</name>
    <dbReference type="NCBI Taxonomy" id="1628268"/>
    <lineage>
        <taxon>Eukaryota</taxon>
        <taxon>Sar</taxon>
        <taxon>Alveolata</taxon>
        <taxon>Dinophyceae</taxon>
        <taxon>Suessiales</taxon>
        <taxon>Symbiodiniaceae</taxon>
        <taxon>Symbiodinium</taxon>
    </lineage>
</organism>
<protein>
    <submittedName>
        <fullName evidence="2">Uncharacterized protein</fullName>
    </submittedName>
</protein>
<feature type="compositionally biased region" description="Basic and acidic residues" evidence="1">
    <location>
        <begin position="958"/>
        <end position="969"/>
    </location>
</feature>
<name>A0A812T0T0_9DINO</name>